<evidence type="ECO:0000256" key="1">
    <source>
        <dbReference type="SAM" id="Phobius"/>
    </source>
</evidence>
<keyword evidence="1" id="KW-0812">Transmembrane</keyword>
<evidence type="ECO:0000256" key="2">
    <source>
        <dbReference type="SAM" id="SignalP"/>
    </source>
</evidence>
<feature type="chain" id="PRO_5037984493" description="TrbC/VirB2 family protein" evidence="2">
    <location>
        <begin position="46"/>
        <end position="147"/>
    </location>
</feature>
<feature type="transmembrane region" description="Helical" evidence="1">
    <location>
        <begin position="96"/>
        <end position="117"/>
    </location>
</feature>
<reference evidence="3" key="1">
    <citation type="submission" date="2021-06" db="EMBL/GenBank/DDBJ databases">
        <authorList>
            <person name="Lee C.-S."/>
            <person name="Jin L."/>
        </authorList>
    </citation>
    <scope>NUCLEOTIDE SEQUENCE</scope>
    <source>
        <strain evidence="3">Con5</strain>
        <plasmid evidence="3">p4</plasmid>
    </source>
</reference>
<dbReference type="EMBL" id="CP076365">
    <property type="protein sequence ID" value="QWK93001.1"/>
    <property type="molecule type" value="Genomic_DNA"/>
</dbReference>
<geneLocation type="plasmid" evidence="3 4">
    <name>p4</name>
</geneLocation>
<dbReference type="KEGG" id="gfu:KM031_21485"/>
<keyword evidence="2" id="KW-0732">Signal</keyword>
<sequence length="147" mass="15026">MYLARTEDLLFDPQSCKCEGQMKKTALLFAAAASALVLGAEVASAATTGTGIQAGFGTLNTALDALVKGAGGYLILILSVIVGGVTLALTGRWTYVIVSLAVGLFLGYGVTIIKSVAGITATTAMIEQLQTEQIAQIPAGFTTSKAH</sequence>
<dbReference type="Proteomes" id="UP000679352">
    <property type="component" value="Plasmid p4"/>
</dbReference>
<dbReference type="RefSeq" id="WP_260692237.1">
    <property type="nucleotide sequence ID" value="NZ_CP076365.1"/>
</dbReference>
<feature type="signal peptide" evidence="2">
    <location>
        <begin position="1"/>
        <end position="45"/>
    </location>
</feature>
<proteinExistence type="predicted"/>
<evidence type="ECO:0000313" key="3">
    <source>
        <dbReference type="EMBL" id="QWK93001.1"/>
    </source>
</evidence>
<keyword evidence="1" id="KW-1133">Transmembrane helix</keyword>
<keyword evidence="4" id="KW-1185">Reference proteome</keyword>
<dbReference type="AlphaFoldDB" id="A0A975PCR7"/>
<evidence type="ECO:0008006" key="5">
    <source>
        <dbReference type="Google" id="ProtNLM"/>
    </source>
</evidence>
<keyword evidence="1" id="KW-0472">Membrane</keyword>
<feature type="transmembrane region" description="Helical" evidence="1">
    <location>
        <begin position="69"/>
        <end position="89"/>
    </location>
</feature>
<evidence type="ECO:0000313" key="4">
    <source>
        <dbReference type="Proteomes" id="UP000679352"/>
    </source>
</evidence>
<gene>
    <name evidence="3" type="ORF">KM031_21485</name>
</gene>
<keyword evidence="3" id="KW-0614">Plasmid</keyword>
<protein>
    <recommendedName>
        <fullName evidence="5">TrbC/VirB2 family protein</fullName>
    </recommendedName>
</protein>
<name>A0A975PCR7_9RHOB</name>
<accession>A0A975PCR7</accession>
<organism evidence="3 4">
    <name type="scientific">Gemmobacter fulvus</name>
    <dbReference type="NCBI Taxonomy" id="2840474"/>
    <lineage>
        <taxon>Bacteria</taxon>
        <taxon>Pseudomonadati</taxon>
        <taxon>Pseudomonadota</taxon>
        <taxon>Alphaproteobacteria</taxon>
        <taxon>Rhodobacterales</taxon>
        <taxon>Paracoccaceae</taxon>
        <taxon>Gemmobacter</taxon>
    </lineage>
</organism>